<dbReference type="NCBIfam" id="TIGR02632">
    <property type="entry name" value="RhaD_aldol-ADH"/>
    <property type="match status" value="1"/>
</dbReference>
<keyword evidence="2" id="KW-0560">Oxidoreductase</keyword>
<reference evidence="5" key="1">
    <citation type="journal article" date="2019" name="Int. J. Syst. Evol. Microbiol.">
        <title>The Global Catalogue of Microorganisms (GCM) 10K type strain sequencing project: providing services to taxonomists for standard genome sequencing and annotation.</title>
        <authorList>
            <consortium name="The Broad Institute Genomics Platform"/>
            <consortium name="The Broad Institute Genome Sequencing Center for Infectious Disease"/>
            <person name="Wu L."/>
            <person name="Ma J."/>
        </authorList>
    </citation>
    <scope>NUCLEOTIDE SEQUENCE [LARGE SCALE GENOMIC DNA]</scope>
    <source>
        <strain evidence="5">CGMCC 1.12286</strain>
    </source>
</reference>
<dbReference type="EMBL" id="JBHUCX010000079">
    <property type="protein sequence ID" value="MFD1676846.1"/>
    <property type="molecule type" value="Genomic_DNA"/>
</dbReference>
<evidence type="ECO:0000259" key="3">
    <source>
        <dbReference type="SMART" id="SM01007"/>
    </source>
</evidence>
<dbReference type="SUPFAM" id="SSF53639">
    <property type="entry name" value="AraD/HMP-PK domain-like"/>
    <property type="match status" value="1"/>
</dbReference>
<dbReference type="SMART" id="SM01007">
    <property type="entry name" value="Aldolase_II"/>
    <property type="match status" value="1"/>
</dbReference>
<dbReference type="RefSeq" id="WP_377944756.1">
    <property type="nucleotide sequence ID" value="NZ_JBHUCX010000079.1"/>
</dbReference>
<dbReference type="NCBIfam" id="NF006189">
    <property type="entry name" value="PRK08324.1-3"/>
    <property type="match status" value="1"/>
</dbReference>
<name>A0ABW4JKI0_9BACL</name>
<dbReference type="SUPFAM" id="SSF51735">
    <property type="entry name" value="NAD(P)-binding Rossmann-fold domains"/>
    <property type="match status" value="1"/>
</dbReference>
<evidence type="ECO:0000313" key="5">
    <source>
        <dbReference type="Proteomes" id="UP001597079"/>
    </source>
</evidence>
<dbReference type="InterPro" id="IPR002347">
    <property type="entry name" value="SDR_fam"/>
</dbReference>
<evidence type="ECO:0000313" key="4">
    <source>
        <dbReference type="EMBL" id="MFD1676846.1"/>
    </source>
</evidence>
<dbReference type="Proteomes" id="UP001597079">
    <property type="component" value="Unassembled WGS sequence"/>
</dbReference>
<evidence type="ECO:0000256" key="1">
    <source>
        <dbReference type="ARBA" id="ARBA00006484"/>
    </source>
</evidence>
<proteinExistence type="inferred from homology"/>
<dbReference type="InterPro" id="IPR036409">
    <property type="entry name" value="Aldolase_II/adducin_N_sf"/>
</dbReference>
<dbReference type="InterPro" id="IPR001303">
    <property type="entry name" value="Aldolase_II/adducin_N"/>
</dbReference>
<evidence type="ECO:0000256" key="2">
    <source>
        <dbReference type="ARBA" id="ARBA00023002"/>
    </source>
</evidence>
<dbReference type="Pfam" id="PF00596">
    <property type="entry name" value="Aldolase_II"/>
    <property type="match status" value="1"/>
</dbReference>
<organism evidence="4 5">
    <name type="scientific">Alicyclobacillus fodiniaquatilis</name>
    <dbReference type="NCBI Taxonomy" id="1661150"/>
    <lineage>
        <taxon>Bacteria</taxon>
        <taxon>Bacillati</taxon>
        <taxon>Bacillota</taxon>
        <taxon>Bacilli</taxon>
        <taxon>Bacillales</taxon>
        <taxon>Alicyclobacillaceae</taxon>
        <taxon>Alicyclobacillus</taxon>
    </lineage>
</organism>
<feature type="domain" description="Class II aldolase/adducin N-terminal" evidence="3">
    <location>
        <begin position="13"/>
        <end position="212"/>
    </location>
</feature>
<gene>
    <name evidence="4" type="ORF">ACFSB2_19410</name>
</gene>
<sequence length="682" mass="73911">MQTTKTTPATLAELVERSNRLAADRTVCNWGGGNTSMKTTETDFRGRAVDVLWVKGSGSDLAEATAKNFTALRLEDVLPLMERDEMTDEEMVDYLAKCMLDGKHPRSSIETLLHAFLPFPHVDHTHPDSIISLCCTANGRELAKQIFGERMVWVPYLRPGFGLSKLIAESVRANPACELVLMEKHGLITWGNTSDECYENTLRIIDEVRDYIADGVNPTTLFGGAKCAALSPEKRTEVAVHILPIVRGVVSEYNRMILSYDDADDFLTFVNSANAEVLSQVGAACPDHLVHTKRVPLCIDWDPATGDVDALVTKLRAGLAQYKAEYIAYFERNKGAGDKMHDPYPRIILIPGVGVIGTGKSKKMANIAVALYHRAVAVMRGATTLGEFVSLSEKESYAVEYWPLELYKLTLAPPEKELARQIAFVTGGAGGIGRATCHKLIAAGAHVVVADLAVDNAVRFSDELNATFGEGSSYPAALDVTKEEAVRQAMNETILQYGGVDLLVSNAGLASSAPFAQTTLNEWNRNVAVLGTGYFLSSREAFGVMQKQGIGGNMVFITSKNAVYAGSNAAAYSAAKAMEAHLARCLAVEGGPHGIRVNCVMPDAVLQGSAIWSSSWREERAKTYGIEPDELEGYYRERTLLKENVLPDDIAEAIIFFASSRSAKTTGCSLTVDGGVAAGFTR</sequence>
<accession>A0ABW4JKI0</accession>
<dbReference type="PANTHER" id="PTHR43669:SF8">
    <property type="entry name" value="SHORT-CHAIN TYPE DEHYDROGENASE_REDUCTASE-RELATED"/>
    <property type="match status" value="1"/>
</dbReference>
<dbReference type="Gene3D" id="3.40.225.10">
    <property type="entry name" value="Class II aldolase/adducin N-terminal domain"/>
    <property type="match status" value="1"/>
</dbReference>
<dbReference type="InterPro" id="IPR013454">
    <property type="entry name" value="Bifunc_RhaD/ADH"/>
</dbReference>
<dbReference type="NCBIfam" id="NF006190">
    <property type="entry name" value="PRK08324.1-4"/>
    <property type="match status" value="1"/>
</dbReference>
<dbReference type="PRINTS" id="PR00081">
    <property type="entry name" value="GDHRDH"/>
</dbReference>
<comment type="similarity">
    <text evidence="1">Belongs to the short-chain dehydrogenases/reductases (SDR) family.</text>
</comment>
<keyword evidence="5" id="KW-1185">Reference proteome</keyword>
<protein>
    <submittedName>
        <fullName evidence="4">Bifunctional aldolase/short-chain dehydrogenase</fullName>
    </submittedName>
</protein>
<comment type="caution">
    <text evidence="4">The sequence shown here is derived from an EMBL/GenBank/DDBJ whole genome shotgun (WGS) entry which is preliminary data.</text>
</comment>
<dbReference type="Gene3D" id="3.40.50.720">
    <property type="entry name" value="NAD(P)-binding Rossmann-like Domain"/>
    <property type="match status" value="1"/>
</dbReference>
<dbReference type="InterPro" id="IPR036291">
    <property type="entry name" value="NAD(P)-bd_dom_sf"/>
</dbReference>
<dbReference type="PANTHER" id="PTHR43669">
    <property type="entry name" value="5-KETO-D-GLUCONATE 5-REDUCTASE"/>
    <property type="match status" value="1"/>
</dbReference>
<dbReference type="Pfam" id="PF13561">
    <property type="entry name" value="adh_short_C2"/>
    <property type="match status" value="1"/>
</dbReference>